<feature type="compositionally biased region" description="Basic and acidic residues" evidence="1">
    <location>
        <begin position="860"/>
        <end position="888"/>
    </location>
</feature>
<sequence length="1178" mass="129422">MRPAPPYDNPAMPALRHLNIGMAQGAPESYTGPRAAGQANFLQMSGADSDSDSDSDSDAGRPNPAPALTNVSQVRTSDQQHTAPIQQQQSASVKNVAPDQHAYFAQNVSIQQNTSIEQKAFKAAFLAPAARESATTQSAPLSLTPAAREAPSTQPAPLSLTPAAREAATSQPEHPSVVPITRDATTSQPEQVSEPEILPKTSSVTTVRRVNLDEGNAARSESPLPNPHSQSQNGTLFDVWNSNQPDLDQSSSKSKSSSWRKSDTVPGQTMDPKVSDGASQRSIPTATDEHSPSPTYDNEPARKATSISRSQVFTNPFDAASQEPDQYESNYNQQTFENGPSDDYTGYQEQAHGPYEYQEEYPQYAQESNTYPEEYQQYNYEQAGYSEEYQQYPLEHQEETQEHQAYIDNAQQYQDEQADDQTQEPPTDSNVLHYESYQLDEGRYQSQDPNLQSVQQSEEQEWDLNNMGDNQTAWDSQHPEQYSYDQQQYGPAGYEQEDEAIEDQAYNQEDHPPTLHGDEFFVIDDGAAALMSDPRRNASPSDYDEELNTSMHQSAVQATPREGTPLKNDHNSEIQKGSDSQNETLQNSDRHENSDEQLEARHSSPDETQRATMLPPQQTASQSTPDKSLKNTASRFFRKVISPKQQRRSETASTPTRRPERFTDQFGERPTDSAFASDQQRSVGRISEESTTSSVLDLAGGVDPKPSSRAPKTNSAPTKEIGSPSPKTKSNLRQRLRDKYSFFPSRNSSESPAANTEDEVRGLRSNDKLPKSDVTKVQNASPKTGAVSGDASSRPSMAGSDSQAYGLPREPSPYYTSDNLFDRSGEAPSNRRSERSGHRSNPLQSFLKRFGGHSSATQTPKEKSSSASQAHEEPVPFQHELRRRESVIRAHRRSRSVGGVDVQGLSLDAGQPDAAKSATESESWRRGEPTDKASSTEDARRTKYLSVNSTSASNRDSFATAHSNQDPLVQDPLAPPRTGSTTTSSGRNSQRFSQSNDSRLSDSHSLFSHTSQSTHPTSATQSNTDLSKPMSGRDRLGQSNASSKRQSAQGFQPSNLPSVVSEVPSPKLSETHDENERGSILPLSNQSDALSSKRLSLGLNDDSWLLDLDFDRATTDKSAVNDLGSSLNPGFSQGFKSTTGGPRAQSRDVPNNRISEEEPLSLNLPDSLNFSPVLVNYL</sequence>
<gene>
    <name evidence="2" type="ORF">MPSI1_003362</name>
</gene>
<evidence type="ECO:0000313" key="3">
    <source>
        <dbReference type="Proteomes" id="UP001214628"/>
    </source>
</evidence>
<feature type="compositionally biased region" description="Polar residues" evidence="1">
    <location>
        <begin position="1037"/>
        <end position="1058"/>
    </location>
</feature>
<feature type="compositionally biased region" description="Polar residues" evidence="1">
    <location>
        <begin position="467"/>
        <end position="489"/>
    </location>
</feature>
<feature type="compositionally biased region" description="Polar residues" evidence="1">
    <location>
        <begin position="227"/>
        <end position="249"/>
    </location>
</feature>
<feature type="compositionally biased region" description="Polar residues" evidence="1">
    <location>
        <begin position="1123"/>
        <end position="1140"/>
    </location>
</feature>
<protein>
    <submittedName>
        <fullName evidence="2">Uncharacterized protein</fullName>
    </submittedName>
</protein>
<feature type="compositionally biased region" description="Basic and acidic residues" evidence="1">
    <location>
        <begin position="820"/>
        <end position="837"/>
    </location>
</feature>
<dbReference type="Proteomes" id="UP001214628">
    <property type="component" value="Chromosome 5"/>
</dbReference>
<feature type="region of interest" description="Disordered" evidence="1">
    <location>
        <begin position="1119"/>
        <end position="1151"/>
    </location>
</feature>
<feature type="compositionally biased region" description="Polar residues" evidence="1">
    <location>
        <begin position="615"/>
        <end position="634"/>
    </location>
</feature>
<feature type="compositionally biased region" description="Basic and acidic residues" evidence="1">
    <location>
        <begin position="922"/>
        <end position="941"/>
    </location>
</feature>
<feature type="compositionally biased region" description="Polar residues" evidence="1">
    <location>
        <begin position="744"/>
        <end position="754"/>
    </location>
</feature>
<feature type="compositionally biased region" description="Low complexity" evidence="1">
    <location>
        <begin position="977"/>
        <end position="989"/>
    </location>
</feature>
<feature type="compositionally biased region" description="Basic and acidic residues" evidence="1">
    <location>
        <begin position="758"/>
        <end position="774"/>
    </location>
</feature>
<feature type="compositionally biased region" description="Polar residues" evidence="1">
    <location>
        <begin position="323"/>
        <end position="338"/>
    </location>
</feature>
<proteinExistence type="predicted"/>
<reference evidence="2" key="1">
    <citation type="submission" date="2023-02" db="EMBL/GenBank/DDBJ databases">
        <title>Mating type loci evolution in Malassezia.</title>
        <authorList>
            <person name="Coelho M.A."/>
        </authorList>
    </citation>
    <scope>NUCLEOTIDE SEQUENCE</scope>
    <source>
        <strain evidence="2">CBS 14136</strain>
    </source>
</reference>
<evidence type="ECO:0000313" key="2">
    <source>
        <dbReference type="EMBL" id="WFD44692.1"/>
    </source>
</evidence>
<feature type="region of interest" description="Disordered" evidence="1">
    <location>
        <begin position="40"/>
        <end position="95"/>
    </location>
</feature>
<feature type="region of interest" description="Disordered" evidence="1">
    <location>
        <begin position="130"/>
        <end position="1084"/>
    </location>
</feature>
<dbReference type="AlphaFoldDB" id="A0AAF0FHL8"/>
<feature type="compositionally biased region" description="Polar residues" evidence="1">
    <location>
        <begin position="945"/>
        <end position="967"/>
    </location>
</feature>
<feature type="compositionally biased region" description="Basic and acidic residues" evidence="1">
    <location>
        <begin position="657"/>
        <end position="671"/>
    </location>
</feature>
<feature type="compositionally biased region" description="Polar residues" evidence="1">
    <location>
        <begin position="790"/>
        <end position="803"/>
    </location>
</feature>
<feature type="compositionally biased region" description="Polar residues" evidence="1">
    <location>
        <begin position="990"/>
        <end position="1026"/>
    </location>
</feature>
<organism evidence="2 3">
    <name type="scientific">Malassezia psittaci</name>
    <dbReference type="NCBI Taxonomy" id="1821823"/>
    <lineage>
        <taxon>Eukaryota</taxon>
        <taxon>Fungi</taxon>
        <taxon>Dikarya</taxon>
        <taxon>Basidiomycota</taxon>
        <taxon>Ustilaginomycotina</taxon>
        <taxon>Malasseziomycetes</taxon>
        <taxon>Malasseziales</taxon>
        <taxon>Malasseziaceae</taxon>
        <taxon>Malassezia</taxon>
    </lineage>
</organism>
<feature type="compositionally biased region" description="Basic and acidic residues" evidence="1">
    <location>
        <begin position="508"/>
        <end position="519"/>
    </location>
</feature>
<dbReference type="EMBL" id="CP118379">
    <property type="protein sequence ID" value="WFD44692.1"/>
    <property type="molecule type" value="Genomic_DNA"/>
</dbReference>
<feature type="compositionally biased region" description="Polar residues" evidence="1">
    <location>
        <begin position="548"/>
        <end position="557"/>
    </location>
</feature>
<feature type="compositionally biased region" description="Polar residues" evidence="1">
    <location>
        <begin position="574"/>
        <end position="587"/>
    </location>
</feature>
<feature type="compositionally biased region" description="Polar residues" evidence="1">
    <location>
        <begin position="305"/>
        <end position="314"/>
    </location>
</feature>
<feature type="compositionally biased region" description="Basic and acidic residues" evidence="1">
    <location>
        <begin position="588"/>
        <end position="609"/>
    </location>
</feature>
<keyword evidence="3" id="KW-1185">Reference proteome</keyword>
<feature type="compositionally biased region" description="Low complexity" evidence="1">
    <location>
        <begin position="250"/>
        <end position="259"/>
    </location>
</feature>
<feature type="compositionally biased region" description="Polar residues" evidence="1">
    <location>
        <begin position="444"/>
        <end position="457"/>
    </location>
</feature>
<evidence type="ECO:0000256" key="1">
    <source>
        <dbReference type="SAM" id="MobiDB-lite"/>
    </source>
</evidence>
<feature type="compositionally biased region" description="Polar residues" evidence="1">
    <location>
        <begin position="69"/>
        <end position="93"/>
    </location>
</feature>
<accession>A0AAF0FHL8</accession>
<feature type="compositionally biased region" description="Low complexity" evidence="1">
    <location>
        <begin position="354"/>
        <end position="382"/>
    </location>
</feature>
<name>A0AAF0FHL8_9BASI</name>